<evidence type="ECO:0000259" key="6">
    <source>
        <dbReference type="PROSITE" id="PS51900"/>
    </source>
</evidence>
<evidence type="ECO:0000256" key="3">
    <source>
        <dbReference type="ARBA" id="ARBA00023172"/>
    </source>
</evidence>
<dbReference type="PROSITE" id="PS51898">
    <property type="entry name" value="TYR_RECOMBINASE"/>
    <property type="match status" value="1"/>
</dbReference>
<evidence type="ECO:0000256" key="4">
    <source>
        <dbReference type="PROSITE-ProRule" id="PRU01248"/>
    </source>
</evidence>
<dbReference type="InterPro" id="IPR011010">
    <property type="entry name" value="DNA_brk_join_enz"/>
</dbReference>
<evidence type="ECO:0000256" key="1">
    <source>
        <dbReference type="ARBA" id="ARBA00022908"/>
    </source>
</evidence>
<dbReference type="EMBL" id="QVMU01000001">
    <property type="protein sequence ID" value="RJX75489.1"/>
    <property type="molecule type" value="Genomic_DNA"/>
</dbReference>
<evidence type="ECO:0000313" key="8">
    <source>
        <dbReference type="Proteomes" id="UP000273252"/>
    </source>
</evidence>
<proteinExistence type="predicted"/>
<reference evidence="7 8" key="1">
    <citation type="submission" date="2018-08" db="EMBL/GenBank/DDBJ databases">
        <title>Vibrio isolated from the Eastern China Marginal Seas.</title>
        <authorList>
            <person name="Li Y."/>
        </authorList>
    </citation>
    <scope>NUCLEOTIDE SEQUENCE [LARGE SCALE GENOMIC DNA]</scope>
    <source>
        <strain evidence="7 8">BEI233</strain>
    </source>
</reference>
<keyword evidence="8" id="KW-1185">Reference proteome</keyword>
<keyword evidence="1" id="KW-0229">DNA integration</keyword>
<evidence type="ECO:0000259" key="5">
    <source>
        <dbReference type="PROSITE" id="PS51898"/>
    </source>
</evidence>
<comment type="caution">
    <text evidence="7">The sequence shown here is derived from an EMBL/GenBank/DDBJ whole genome shotgun (WGS) entry which is preliminary data.</text>
</comment>
<dbReference type="GO" id="GO:0006310">
    <property type="term" value="P:DNA recombination"/>
    <property type="evidence" value="ECO:0007669"/>
    <property type="project" value="UniProtKB-KW"/>
</dbReference>
<accession>A0A3A6R3K1</accession>
<name>A0A3A6R3K1_9VIBR</name>
<gene>
    <name evidence="7" type="ORF">DZ860_02085</name>
</gene>
<protein>
    <submittedName>
        <fullName evidence="7">Integrase</fullName>
    </submittedName>
</protein>
<dbReference type="InterPro" id="IPR010998">
    <property type="entry name" value="Integrase_recombinase_N"/>
</dbReference>
<dbReference type="GO" id="GO:0015074">
    <property type="term" value="P:DNA integration"/>
    <property type="evidence" value="ECO:0007669"/>
    <property type="project" value="UniProtKB-KW"/>
</dbReference>
<evidence type="ECO:0000256" key="2">
    <source>
        <dbReference type="ARBA" id="ARBA00023125"/>
    </source>
</evidence>
<dbReference type="SUPFAM" id="SSF56349">
    <property type="entry name" value="DNA breaking-rejoining enzymes"/>
    <property type="match status" value="1"/>
</dbReference>
<dbReference type="RefSeq" id="WP_120029246.1">
    <property type="nucleotide sequence ID" value="NZ_QVMU01000001.1"/>
</dbReference>
<dbReference type="AlphaFoldDB" id="A0A3A6R3K1"/>
<dbReference type="Proteomes" id="UP000273252">
    <property type="component" value="Unassembled WGS sequence"/>
</dbReference>
<dbReference type="InterPro" id="IPR002104">
    <property type="entry name" value="Integrase_catalytic"/>
</dbReference>
<dbReference type="InterPro" id="IPR044068">
    <property type="entry name" value="CB"/>
</dbReference>
<dbReference type="Gene3D" id="1.10.443.10">
    <property type="entry name" value="Intergrase catalytic core"/>
    <property type="match status" value="1"/>
</dbReference>
<dbReference type="GO" id="GO:0003677">
    <property type="term" value="F:DNA binding"/>
    <property type="evidence" value="ECO:0007669"/>
    <property type="project" value="UniProtKB-UniRule"/>
</dbReference>
<dbReference type="SUPFAM" id="SSF47823">
    <property type="entry name" value="lambda integrase-like, N-terminal domain"/>
    <property type="match status" value="1"/>
</dbReference>
<feature type="domain" description="Core-binding (CB)" evidence="6">
    <location>
        <begin position="24"/>
        <end position="103"/>
    </location>
</feature>
<feature type="domain" description="Tyr recombinase" evidence="5">
    <location>
        <begin position="129"/>
        <end position="310"/>
    </location>
</feature>
<organism evidence="7 8">
    <name type="scientific">Vibrio sinensis</name>
    <dbReference type="NCBI Taxonomy" id="2302434"/>
    <lineage>
        <taxon>Bacteria</taxon>
        <taxon>Pseudomonadati</taxon>
        <taxon>Pseudomonadota</taxon>
        <taxon>Gammaproteobacteria</taxon>
        <taxon>Vibrionales</taxon>
        <taxon>Vibrionaceae</taxon>
        <taxon>Vibrio</taxon>
    </lineage>
</organism>
<dbReference type="OrthoDB" id="5914130at2"/>
<dbReference type="Pfam" id="PF00589">
    <property type="entry name" value="Phage_integrase"/>
    <property type="match status" value="1"/>
</dbReference>
<dbReference type="PROSITE" id="PS51900">
    <property type="entry name" value="CB"/>
    <property type="match status" value="1"/>
</dbReference>
<dbReference type="Gene3D" id="1.10.150.130">
    <property type="match status" value="1"/>
</dbReference>
<dbReference type="InterPro" id="IPR013762">
    <property type="entry name" value="Integrase-like_cat_sf"/>
</dbReference>
<sequence length="319" mass="36932">MKKNVRVIENKVTISKYLFEFRNLVSIEQMDMLLDHHYSLNSLKAMTKDWNLFVEFCKSKSVLAIPASSAAVRLFLEKEANQRKYATIRRYALTIGLIHRVTSQQDVIQTPIIQTTLTNIRTTKYGDAKQTEAFEITHLNRLNALLPKQPTLIELRNIAIYNIMFECALKRSELKHLKHADIEIQDERYYVFIGQDRYALSAQCSEYLRMWLLHQNGLSEYLFNAVDKHGYISDQPLDDSSIFRILKGASEKLNLDVAFSGQSLRVGAVKAMADDGLNAREIQIFGRWLSPVMPYQYIANKAQAEAGKLQFIRLRHFKY</sequence>
<evidence type="ECO:0000313" key="7">
    <source>
        <dbReference type="EMBL" id="RJX75489.1"/>
    </source>
</evidence>
<keyword evidence="3" id="KW-0233">DNA recombination</keyword>
<keyword evidence="2 4" id="KW-0238">DNA-binding</keyword>